<proteinExistence type="inferred from homology"/>
<dbReference type="EMBL" id="MJEQ01037190">
    <property type="protein sequence ID" value="OIS99049.1"/>
    <property type="molecule type" value="Genomic_DNA"/>
</dbReference>
<dbReference type="Proteomes" id="UP000187609">
    <property type="component" value="Unassembled WGS sequence"/>
</dbReference>
<keyword evidence="9" id="KW-1185">Reference proteome</keyword>
<dbReference type="PANTHER" id="PTHR33136:SF89">
    <property type="entry name" value="PROTEIN RALF-LIKE 19"/>
    <property type="match status" value="1"/>
</dbReference>
<protein>
    <submittedName>
        <fullName evidence="8">Uncharacterized protein</fullName>
    </submittedName>
</protein>
<gene>
    <name evidence="8" type="ORF">A4A49_21874</name>
</gene>
<comment type="subcellular location">
    <subcellularLocation>
        <location evidence="1">Secreted</location>
    </subcellularLocation>
</comment>
<comment type="similarity">
    <text evidence="2">Belongs to the plant rapid alkalinization factor (RALF) family.</text>
</comment>
<name>A0A1J6I3F4_NICAT</name>
<keyword evidence="6" id="KW-1015">Disulfide bond</keyword>
<dbReference type="GO" id="GO:0005179">
    <property type="term" value="F:hormone activity"/>
    <property type="evidence" value="ECO:0007669"/>
    <property type="project" value="UniProtKB-KW"/>
</dbReference>
<dbReference type="Pfam" id="PF05498">
    <property type="entry name" value="RALF"/>
    <property type="match status" value="1"/>
</dbReference>
<dbReference type="GO" id="GO:0005576">
    <property type="term" value="C:extracellular region"/>
    <property type="evidence" value="ECO:0007669"/>
    <property type="project" value="UniProtKB-SubCell"/>
</dbReference>
<dbReference type="GO" id="GO:0019722">
    <property type="term" value="P:calcium-mediated signaling"/>
    <property type="evidence" value="ECO:0007669"/>
    <property type="project" value="TreeGrafter"/>
</dbReference>
<dbReference type="STRING" id="49451.A0A1J6I3F4"/>
<evidence type="ECO:0000256" key="1">
    <source>
        <dbReference type="ARBA" id="ARBA00004613"/>
    </source>
</evidence>
<comment type="caution">
    <text evidence="8">The sequence shown here is derived from an EMBL/GenBank/DDBJ whole genome shotgun (WGS) entry which is preliminary data.</text>
</comment>
<evidence type="ECO:0000256" key="4">
    <source>
        <dbReference type="ARBA" id="ARBA00022702"/>
    </source>
</evidence>
<reference evidence="8" key="1">
    <citation type="submission" date="2016-11" db="EMBL/GenBank/DDBJ databases">
        <title>The genome of Nicotiana attenuata.</title>
        <authorList>
            <person name="Xu S."/>
            <person name="Brockmoeller T."/>
            <person name="Gaquerel E."/>
            <person name="Navarro A."/>
            <person name="Kuhl H."/>
            <person name="Gase K."/>
            <person name="Ling Z."/>
            <person name="Zhou W."/>
            <person name="Kreitzer C."/>
            <person name="Stanke M."/>
            <person name="Tang H."/>
            <person name="Lyons E."/>
            <person name="Pandey P."/>
            <person name="Pandey S.P."/>
            <person name="Timmermann B."/>
            <person name="Baldwin I.T."/>
        </authorList>
    </citation>
    <scope>NUCLEOTIDE SEQUENCE [LARGE SCALE GENOMIC DNA]</scope>
    <source>
        <strain evidence="8">UT</strain>
    </source>
</reference>
<dbReference type="InterPro" id="IPR008801">
    <property type="entry name" value="RALF"/>
</dbReference>
<dbReference type="Gramene" id="OIS99049">
    <property type="protein sequence ID" value="OIS99049"/>
    <property type="gene ID" value="A4A49_21874"/>
</dbReference>
<keyword evidence="3" id="KW-0964">Secreted</keyword>
<evidence type="ECO:0000313" key="9">
    <source>
        <dbReference type="Proteomes" id="UP000187609"/>
    </source>
</evidence>
<evidence type="ECO:0000256" key="5">
    <source>
        <dbReference type="ARBA" id="ARBA00022729"/>
    </source>
</evidence>
<keyword evidence="4" id="KW-0372">Hormone</keyword>
<evidence type="ECO:0000256" key="6">
    <source>
        <dbReference type="ARBA" id="ARBA00023157"/>
    </source>
</evidence>
<dbReference type="AlphaFoldDB" id="A0A1J6I3F4"/>
<evidence type="ECO:0000256" key="2">
    <source>
        <dbReference type="ARBA" id="ARBA00009178"/>
    </source>
</evidence>
<keyword evidence="5 7" id="KW-0732">Signal</keyword>
<accession>A0A1J6I3F4</accession>
<organism evidence="8 9">
    <name type="scientific">Nicotiana attenuata</name>
    <name type="common">Coyote tobacco</name>
    <dbReference type="NCBI Taxonomy" id="49451"/>
    <lineage>
        <taxon>Eukaryota</taxon>
        <taxon>Viridiplantae</taxon>
        <taxon>Streptophyta</taxon>
        <taxon>Embryophyta</taxon>
        <taxon>Tracheophyta</taxon>
        <taxon>Spermatophyta</taxon>
        <taxon>Magnoliopsida</taxon>
        <taxon>eudicotyledons</taxon>
        <taxon>Gunneridae</taxon>
        <taxon>Pentapetalae</taxon>
        <taxon>asterids</taxon>
        <taxon>lamiids</taxon>
        <taxon>Solanales</taxon>
        <taxon>Solanaceae</taxon>
        <taxon>Nicotianoideae</taxon>
        <taxon>Nicotianeae</taxon>
        <taxon>Nicotiana</taxon>
    </lineage>
</organism>
<dbReference type="GO" id="GO:0009506">
    <property type="term" value="C:plasmodesma"/>
    <property type="evidence" value="ECO:0007669"/>
    <property type="project" value="TreeGrafter"/>
</dbReference>
<feature type="chain" id="PRO_5012950116" evidence="7">
    <location>
        <begin position="19"/>
        <end position="112"/>
    </location>
</feature>
<evidence type="ECO:0000256" key="3">
    <source>
        <dbReference type="ARBA" id="ARBA00022525"/>
    </source>
</evidence>
<feature type="signal peptide" evidence="7">
    <location>
        <begin position="1"/>
        <end position="18"/>
    </location>
</feature>
<dbReference type="PANTHER" id="PTHR33136">
    <property type="entry name" value="RAPID ALKALINIZATION FACTOR-LIKE"/>
    <property type="match status" value="1"/>
</dbReference>
<evidence type="ECO:0000256" key="7">
    <source>
        <dbReference type="SAM" id="SignalP"/>
    </source>
</evidence>
<sequence length="112" mass="12518">MAFHQGLLVLLVMTLVMAMAIVAENSSLSHTNASALPGIVEDTYEDEEMMMPTADRRARHKNGHYISREAMSHNSISCNCSGPSYHQTHCIPMQKVKSHKGDCSIIKCCRRR</sequence>
<evidence type="ECO:0000313" key="8">
    <source>
        <dbReference type="EMBL" id="OIS99049.1"/>
    </source>
</evidence>